<name>Q6BIW6_DEBHA</name>
<dbReference type="InParanoid" id="Q6BIW6"/>
<dbReference type="OMA" id="PCQLNNN"/>
<protein>
    <submittedName>
        <fullName evidence="1">DEHA2G07062p</fullName>
    </submittedName>
</protein>
<dbReference type="eggNOG" id="ENOG502RY9B">
    <property type="taxonomic scope" value="Eukaryota"/>
</dbReference>
<dbReference type="HOGENOM" id="CLU_082454_0_0_1"/>
<evidence type="ECO:0000313" key="1">
    <source>
        <dbReference type="EMBL" id="CAG90316.1"/>
    </source>
</evidence>
<dbReference type="InterPro" id="IPR038605">
    <property type="entry name" value="Pba1_sf"/>
</dbReference>
<dbReference type="VEuPathDB" id="FungiDB:DEHA2G07062g"/>
<reference evidence="1 2" key="1">
    <citation type="journal article" date="2004" name="Nature">
        <title>Genome evolution in yeasts.</title>
        <authorList>
            <consortium name="Genolevures"/>
            <person name="Dujon B."/>
            <person name="Sherman D."/>
            <person name="Fischer G."/>
            <person name="Durrens P."/>
            <person name="Casaregola S."/>
            <person name="Lafontaine I."/>
            <person name="de Montigny J."/>
            <person name="Marck C."/>
            <person name="Neuveglise C."/>
            <person name="Talla E."/>
            <person name="Goffard N."/>
            <person name="Frangeul L."/>
            <person name="Aigle M."/>
            <person name="Anthouard V."/>
            <person name="Babour A."/>
            <person name="Barbe V."/>
            <person name="Barnay S."/>
            <person name="Blanchin S."/>
            <person name="Beckerich J.M."/>
            <person name="Beyne E."/>
            <person name="Bleykasten C."/>
            <person name="Boisrame A."/>
            <person name="Boyer J."/>
            <person name="Cattolico L."/>
            <person name="Confanioleri F."/>
            <person name="de Daruvar A."/>
            <person name="Despons L."/>
            <person name="Fabre E."/>
            <person name="Fairhead C."/>
            <person name="Ferry-Dumazet H."/>
            <person name="Groppi A."/>
            <person name="Hantraye F."/>
            <person name="Hennequin C."/>
            <person name="Jauniaux N."/>
            <person name="Joyet P."/>
            <person name="Kachouri R."/>
            <person name="Kerrest A."/>
            <person name="Koszul R."/>
            <person name="Lemaire M."/>
            <person name="Lesur I."/>
            <person name="Ma L."/>
            <person name="Muller H."/>
            <person name="Nicaud J.M."/>
            <person name="Nikolski M."/>
            <person name="Oztas S."/>
            <person name="Ozier-Kalogeropoulos O."/>
            <person name="Pellenz S."/>
            <person name="Potier S."/>
            <person name="Richard G.F."/>
            <person name="Straub M.L."/>
            <person name="Suleau A."/>
            <person name="Swennene D."/>
            <person name="Tekaia F."/>
            <person name="Wesolowski-Louvel M."/>
            <person name="Westhof E."/>
            <person name="Wirth B."/>
            <person name="Zeniou-Meyer M."/>
            <person name="Zivanovic I."/>
            <person name="Bolotin-Fukuhara M."/>
            <person name="Thierry A."/>
            <person name="Bouchier C."/>
            <person name="Caudron B."/>
            <person name="Scarpelli C."/>
            <person name="Gaillardin C."/>
            <person name="Weissenbach J."/>
            <person name="Wincker P."/>
            <person name="Souciet J.L."/>
        </authorList>
    </citation>
    <scope>NUCLEOTIDE SEQUENCE [LARGE SCALE GENOMIC DNA]</scope>
    <source>
        <strain evidence="2">ATCC 36239 / CBS 767 / BCRC 21394 / JCM 1990 / NBRC 0083 / IGC 2968</strain>
    </source>
</reference>
<dbReference type="Proteomes" id="UP000000599">
    <property type="component" value="Chromosome G"/>
</dbReference>
<proteinExistence type="predicted"/>
<sequence>MLIKPWNEIPAPRHTLDDEVDDAIPSPIPNILVELNQNITSMDYIVISPKTLKVLVEDLPNGKAVGYINIEYPQLADLQTNDEDDDVYDEDEQLYTAVMRKSLIDKYGKLKIPIVQHDDRYLSVNIPHFPNIIANNILAQKLTEELDKTINKAWIILSPSLISSNETINKLEVDFDMQTPDIYAAIPSLKPPHFITGIGASFNSQISLLRQPRLMSLVLRSEGQSGFEKIDTDAFVDASFVLNELLVGTSDQGNYLKQVSSTVRKINGYSNSGMYI</sequence>
<dbReference type="AlphaFoldDB" id="Q6BIW6"/>
<dbReference type="GeneID" id="2904734"/>
<dbReference type="RefSeq" id="XP_461855.1">
    <property type="nucleotide sequence ID" value="XM_461855.1"/>
</dbReference>
<dbReference type="GO" id="GO:0043248">
    <property type="term" value="P:proteasome assembly"/>
    <property type="evidence" value="ECO:0007669"/>
    <property type="project" value="InterPro"/>
</dbReference>
<gene>
    <name evidence="1" type="ordered locus">DEHA2G07062g</name>
</gene>
<accession>Q6BIW6</accession>
<dbReference type="STRING" id="284592.Q6BIW6"/>
<dbReference type="FunCoup" id="Q6BIW6">
    <property type="interactions" value="39"/>
</dbReference>
<dbReference type="EMBL" id="CR382139">
    <property type="protein sequence ID" value="CAG90316.1"/>
    <property type="molecule type" value="Genomic_DNA"/>
</dbReference>
<dbReference type="InterPro" id="IPR018855">
    <property type="entry name" value="Psome_chaperone_1_fun"/>
</dbReference>
<dbReference type="KEGG" id="dha:DEHA2G07062g"/>
<dbReference type="Pfam" id="PF10450">
    <property type="entry name" value="POC1"/>
    <property type="match status" value="1"/>
</dbReference>
<keyword evidence="2" id="KW-1185">Reference proteome</keyword>
<organism evidence="1 2">
    <name type="scientific">Debaryomyces hansenii (strain ATCC 36239 / CBS 767 / BCRC 21394 / JCM 1990 / NBRC 0083 / IGC 2968)</name>
    <name type="common">Yeast</name>
    <name type="synonym">Torulaspora hansenii</name>
    <dbReference type="NCBI Taxonomy" id="284592"/>
    <lineage>
        <taxon>Eukaryota</taxon>
        <taxon>Fungi</taxon>
        <taxon>Dikarya</taxon>
        <taxon>Ascomycota</taxon>
        <taxon>Saccharomycotina</taxon>
        <taxon>Pichiomycetes</taxon>
        <taxon>Debaryomycetaceae</taxon>
        <taxon>Debaryomyces</taxon>
    </lineage>
</organism>
<evidence type="ECO:0000313" key="2">
    <source>
        <dbReference type="Proteomes" id="UP000000599"/>
    </source>
</evidence>
<dbReference type="OrthoDB" id="3980818at2759"/>
<dbReference type="Gene3D" id="3.40.50.12120">
    <property type="entry name" value="POC1 chaperone"/>
    <property type="match status" value="1"/>
</dbReference>